<accession>U9TS41</accession>
<reference evidence="1" key="1">
    <citation type="submission" date="2013-07" db="EMBL/GenBank/DDBJ databases">
        <title>The genome of an arbuscular mycorrhizal fungus provides insights into the evolution of the oldest plant symbiosis.</title>
        <authorList>
            <consortium name="DOE Joint Genome Institute"/>
            <person name="Tisserant E."/>
            <person name="Malbreil M."/>
            <person name="Kuo A."/>
            <person name="Kohler A."/>
            <person name="Symeonidi A."/>
            <person name="Balestrini R."/>
            <person name="Charron P."/>
            <person name="Duensing N."/>
            <person name="Frei-dit-Frey N."/>
            <person name="Gianinazzi-Pearson V."/>
            <person name="Gilbert B."/>
            <person name="Handa Y."/>
            <person name="Hijri M."/>
            <person name="Kaul R."/>
            <person name="Kawaguchi M."/>
            <person name="Krajinski F."/>
            <person name="Lammers P."/>
            <person name="Lapierre D."/>
            <person name="Masclaux F.G."/>
            <person name="Murat C."/>
            <person name="Morin E."/>
            <person name="Ndikumana S."/>
            <person name="Pagni M."/>
            <person name="Petitpierre D."/>
            <person name="Requena N."/>
            <person name="Rosikiewicz P."/>
            <person name="Riley R."/>
            <person name="Saito K."/>
            <person name="San Clemente H."/>
            <person name="Shapiro H."/>
            <person name="van Tuinen D."/>
            <person name="Becard G."/>
            <person name="Bonfante P."/>
            <person name="Paszkowski U."/>
            <person name="Shachar-Hill Y."/>
            <person name="Young J.P."/>
            <person name="Sanders I.R."/>
            <person name="Henrissat B."/>
            <person name="Rensing S.A."/>
            <person name="Grigoriev I.V."/>
            <person name="Corradi N."/>
            <person name="Roux C."/>
            <person name="Martin F."/>
        </authorList>
    </citation>
    <scope>NUCLEOTIDE SEQUENCE</scope>
    <source>
        <strain evidence="1">DAOM 197198</strain>
    </source>
</reference>
<evidence type="ECO:0000313" key="1">
    <source>
        <dbReference type="EMBL" id="ESA10950.1"/>
    </source>
</evidence>
<proteinExistence type="predicted"/>
<name>U9TS41_RHIID</name>
<dbReference type="AlphaFoldDB" id="U9TS41"/>
<gene>
    <name evidence="1" type="ORF">GLOINDRAFT_347983</name>
</gene>
<feature type="non-terminal residue" evidence="1">
    <location>
        <position position="64"/>
    </location>
</feature>
<dbReference type="EMBL" id="KI286540">
    <property type="protein sequence ID" value="ESA10950.1"/>
    <property type="molecule type" value="Genomic_DNA"/>
</dbReference>
<organism evidence="1">
    <name type="scientific">Rhizophagus irregularis (strain DAOM 181602 / DAOM 197198 / MUCL 43194)</name>
    <name type="common">Arbuscular mycorrhizal fungus</name>
    <name type="synonym">Glomus intraradices</name>
    <dbReference type="NCBI Taxonomy" id="747089"/>
    <lineage>
        <taxon>Eukaryota</taxon>
        <taxon>Fungi</taxon>
        <taxon>Fungi incertae sedis</taxon>
        <taxon>Mucoromycota</taxon>
        <taxon>Glomeromycotina</taxon>
        <taxon>Glomeromycetes</taxon>
        <taxon>Glomerales</taxon>
        <taxon>Glomeraceae</taxon>
        <taxon>Rhizophagus</taxon>
    </lineage>
</organism>
<protein>
    <submittedName>
        <fullName evidence="1">Uncharacterized protein</fullName>
    </submittedName>
</protein>
<sequence>MSSSTMITSFSASLSPSLITLIISSTILNDPFELSSVWAKLSKADIANWSFNFSAFKHSSHLKL</sequence>
<dbReference type="HOGENOM" id="CLU_2874024_0_0_1"/>